<dbReference type="AlphaFoldDB" id="A0A6I9SBE1"/>
<dbReference type="PANTHER" id="PTHR31343:SF29">
    <property type="entry name" value="DUF789 DOMAIN-CONTAINING PROTEIN"/>
    <property type="match status" value="1"/>
</dbReference>
<dbReference type="Proteomes" id="UP000504607">
    <property type="component" value="Chromosome 16"/>
</dbReference>
<dbReference type="RefSeq" id="XP_010940391.1">
    <property type="nucleotide sequence ID" value="XM_010942089.3"/>
</dbReference>
<evidence type="ECO:0000313" key="3">
    <source>
        <dbReference type="RefSeq" id="XP_010940391.1"/>
    </source>
</evidence>
<dbReference type="Pfam" id="PF05623">
    <property type="entry name" value="DUF789"/>
    <property type="match status" value="1"/>
</dbReference>
<dbReference type="GeneID" id="105058983"/>
<accession>A0A6I9SBE1</accession>
<evidence type="ECO:0000256" key="1">
    <source>
        <dbReference type="SAM" id="MobiDB-lite"/>
    </source>
</evidence>
<dbReference type="RefSeq" id="XP_010940392.1">
    <property type="nucleotide sequence ID" value="XM_010942090.3"/>
</dbReference>
<evidence type="ECO:0000313" key="4">
    <source>
        <dbReference type="RefSeq" id="XP_010940392.1"/>
    </source>
</evidence>
<keyword evidence="2" id="KW-1185">Reference proteome</keyword>
<dbReference type="InterPro" id="IPR008507">
    <property type="entry name" value="DUF789"/>
</dbReference>
<reference evidence="3 4" key="1">
    <citation type="submission" date="2022-04" db="UniProtKB">
        <authorList>
            <consortium name="RefSeq"/>
        </authorList>
    </citation>
    <scope>IDENTIFICATION</scope>
</reference>
<feature type="region of interest" description="Disordered" evidence="1">
    <location>
        <begin position="1"/>
        <end position="21"/>
    </location>
</feature>
<organism evidence="3">
    <name type="scientific">Elaeis guineensis var. tenera</name>
    <name type="common">Oil palm</name>
    <dbReference type="NCBI Taxonomy" id="51953"/>
    <lineage>
        <taxon>Eukaryota</taxon>
        <taxon>Viridiplantae</taxon>
        <taxon>Streptophyta</taxon>
        <taxon>Embryophyta</taxon>
        <taxon>Tracheophyta</taxon>
        <taxon>Spermatophyta</taxon>
        <taxon>Magnoliopsida</taxon>
        <taxon>Liliopsida</taxon>
        <taxon>Arecaceae</taxon>
        <taxon>Arecoideae</taxon>
        <taxon>Cocoseae</taxon>
        <taxon>Elaeidinae</taxon>
        <taxon>Elaeis</taxon>
    </lineage>
</organism>
<protein>
    <submittedName>
        <fullName evidence="3 4">Uncharacterized protein LOC105058983</fullName>
    </submittedName>
</protein>
<feature type="compositionally biased region" description="Polar residues" evidence="1">
    <location>
        <begin position="10"/>
        <end position="21"/>
    </location>
</feature>
<dbReference type="OrthoDB" id="1896065at2759"/>
<dbReference type="PANTHER" id="PTHR31343">
    <property type="entry name" value="T15D22.8"/>
    <property type="match status" value="1"/>
</dbReference>
<name>A0A6I9SBE1_ELAGV</name>
<dbReference type="KEGG" id="egu:105058983"/>
<gene>
    <name evidence="3 4" type="primary">LOC105058983</name>
</gene>
<sequence>MAAERRRRSNLQSFLTRTTPSVPSHSLPKTCIRDLNSLWYPVGKDRVEYFTLGDLWDQYNEWSVYGAGVPVVLDNGETVVQYYVPYLSAIQIYTSKSPLASRNMLEESESDSFSDDSENEKLCRSWDAVSDDSVFDQDSSWPTRENLGHLCFQYIEYDAPYGRLPLTDKVTELARSFPHLMTLKSVELSPASWMSVAWYPIYHIPTHRSVKDLSACFLTYHTISSAFQDNVTGDMEKCGHCTTGNGLEQKKQSSRITLSSFGLATHKVQGSIWTNPECSDHENLSNLQSAAASWLRQLGVQHHDFNFFVTH</sequence>
<evidence type="ECO:0000313" key="2">
    <source>
        <dbReference type="Proteomes" id="UP000504607"/>
    </source>
</evidence>
<proteinExistence type="predicted"/>